<dbReference type="AlphaFoldDB" id="A0A448MUJ3"/>
<dbReference type="GeneID" id="64405567"/>
<organism evidence="2 3">
    <name type="scientific">Arachnia propionica</name>
    <dbReference type="NCBI Taxonomy" id="1750"/>
    <lineage>
        <taxon>Bacteria</taxon>
        <taxon>Bacillati</taxon>
        <taxon>Actinomycetota</taxon>
        <taxon>Actinomycetes</taxon>
        <taxon>Propionibacteriales</taxon>
        <taxon>Propionibacteriaceae</taxon>
        <taxon>Arachnia</taxon>
    </lineage>
</organism>
<name>A0A448MUJ3_9ACTN</name>
<keyword evidence="3" id="KW-1185">Reference proteome</keyword>
<evidence type="ECO:0000313" key="3">
    <source>
        <dbReference type="Proteomes" id="UP000273044"/>
    </source>
</evidence>
<accession>A0A448MUJ3</accession>
<dbReference type="RefSeq" id="WP_061787453.1">
    <property type="nucleotide sequence ID" value="NZ_LR134406.1"/>
</dbReference>
<gene>
    <name evidence="2" type="ORF">NCTC12967_00055</name>
</gene>
<feature type="transmembrane region" description="Helical" evidence="1">
    <location>
        <begin position="114"/>
        <end position="136"/>
    </location>
</feature>
<dbReference type="Proteomes" id="UP000273044">
    <property type="component" value="Chromosome"/>
</dbReference>
<dbReference type="EMBL" id="LR134406">
    <property type="protein sequence ID" value="VEH68795.1"/>
    <property type="molecule type" value="Genomic_DNA"/>
</dbReference>
<feature type="transmembrane region" description="Helical" evidence="1">
    <location>
        <begin position="234"/>
        <end position="255"/>
    </location>
</feature>
<feature type="transmembrane region" description="Helical" evidence="1">
    <location>
        <begin position="182"/>
        <end position="202"/>
    </location>
</feature>
<reference evidence="2 3" key="1">
    <citation type="submission" date="2018-12" db="EMBL/GenBank/DDBJ databases">
        <authorList>
            <consortium name="Pathogen Informatics"/>
        </authorList>
    </citation>
    <scope>NUCLEOTIDE SEQUENCE [LARGE SCALE GENOMIC DNA]</scope>
    <source>
        <strain evidence="2 3">NCTC12967</strain>
    </source>
</reference>
<feature type="transmembrane region" description="Helical" evidence="1">
    <location>
        <begin position="71"/>
        <end position="93"/>
    </location>
</feature>
<feature type="transmembrane region" description="Helical" evidence="1">
    <location>
        <begin position="465"/>
        <end position="481"/>
    </location>
</feature>
<evidence type="ECO:0000256" key="1">
    <source>
        <dbReference type="SAM" id="Phobius"/>
    </source>
</evidence>
<protein>
    <submittedName>
        <fullName evidence="2">ABC-type transport system involved in multi-copper enzyme maturation, permease component</fullName>
    </submittedName>
</protein>
<feature type="transmembrane region" description="Helical" evidence="1">
    <location>
        <begin position="156"/>
        <end position="175"/>
    </location>
</feature>
<evidence type="ECO:0000313" key="2">
    <source>
        <dbReference type="EMBL" id="VEH68795.1"/>
    </source>
</evidence>
<feature type="transmembrane region" description="Helical" evidence="1">
    <location>
        <begin position="397"/>
        <end position="424"/>
    </location>
</feature>
<feature type="transmembrane region" description="Helical" evidence="1">
    <location>
        <begin position="436"/>
        <end position="458"/>
    </location>
</feature>
<dbReference type="PANTHER" id="PTHR37305">
    <property type="entry name" value="INTEGRAL MEMBRANE PROTEIN-RELATED"/>
    <property type="match status" value="1"/>
</dbReference>
<proteinExistence type="predicted"/>
<feature type="transmembrane region" description="Helical" evidence="1">
    <location>
        <begin position="15"/>
        <end position="36"/>
    </location>
</feature>
<dbReference type="Pfam" id="PF12679">
    <property type="entry name" value="ABC2_membrane_2"/>
    <property type="match status" value="2"/>
</dbReference>
<dbReference type="GO" id="GO:0005886">
    <property type="term" value="C:plasma membrane"/>
    <property type="evidence" value="ECO:0007669"/>
    <property type="project" value="UniProtKB-SubCell"/>
</dbReference>
<keyword evidence="1" id="KW-1133">Transmembrane helix</keyword>
<feature type="transmembrane region" description="Helical" evidence="1">
    <location>
        <begin position="518"/>
        <end position="537"/>
    </location>
</feature>
<feature type="transmembrane region" description="Helical" evidence="1">
    <location>
        <begin position="296"/>
        <end position="317"/>
    </location>
</feature>
<feature type="transmembrane region" description="Helical" evidence="1">
    <location>
        <begin position="358"/>
        <end position="376"/>
    </location>
</feature>
<sequence>MTTLAVLGRGLLPRWKAVCVIVACILAFLLMGVAMVQSMDTNIYASLPPELLAMAGIPAGASAPVMSYTQMLGFLGAIAVAGFAVAVGAQLVAGEEKDGTLPLLLSHPISRVGVGATKAAVLVLAVGVTSLGLWGASALASLPFDLTLGDAHLGELCLALGANALVYGGIAFAVGGTTGSRGLALGAGSAVLGLGWLFAGLLPQWSEGRDLAQFIPWYWYSKPTVLLNGIDGGYLALMLGVAAVLLAVGVVGLVVRDLRRAATRTRPARHATTRWTGSAAGRGPSRYRLLVSRHTGLLLVLGVVMFAVMGLLMGPLYEQMAPQLETASKSLPPELMQVWGATDMASPAGFYWGETMSLMAPAAVILAGAAVASRLGSDERSGRLGVLLSTPTTRTRMLATAMAAQATLVALVAGLTGLGIWGGVKLGGLDLATENVAGATAHLLALGLFIGSAALLAAAALGTPAAATWTATGVGLVGYVINTTMPMNPDLADWARISPFHWYGAANPLENGADWGNVAILLVGSAVLLAASFPLFTRRDLRV</sequence>
<keyword evidence="1" id="KW-0472">Membrane</keyword>
<keyword evidence="1" id="KW-0812">Transmembrane</keyword>
<dbReference type="GO" id="GO:0140359">
    <property type="term" value="F:ABC-type transporter activity"/>
    <property type="evidence" value="ECO:0007669"/>
    <property type="project" value="InterPro"/>
</dbReference>
<dbReference type="PANTHER" id="PTHR37305:SF1">
    <property type="entry name" value="MEMBRANE PROTEIN"/>
    <property type="match status" value="1"/>
</dbReference>